<evidence type="ECO:0000313" key="2">
    <source>
        <dbReference type="Proteomes" id="UP000095552"/>
    </source>
</evidence>
<dbReference type="RefSeq" id="WP_069836591.1">
    <property type="nucleotide sequence ID" value="NZ_MDGQ01000005.1"/>
</dbReference>
<dbReference type="AlphaFoldDB" id="A0A1E5T197"/>
<dbReference type="Proteomes" id="UP000095552">
    <property type="component" value="Unassembled WGS sequence"/>
</dbReference>
<proteinExistence type="predicted"/>
<dbReference type="EMBL" id="MDGQ01000005">
    <property type="protein sequence ID" value="OEK05087.1"/>
    <property type="molecule type" value="Genomic_DNA"/>
</dbReference>
<comment type="caution">
    <text evidence="1">The sequence shown here is derived from an EMBL/GenBank/DDBJ whole genome shotgun (WGS) entry which is preliminary data.</text>
</comment>
<sequence>MKRYLTVLFSFFGMFQTVGQSSRLDTPEPPQVIIEYQNQALHLGIFSILNDKSAIDLSHVLYFDVYIKKSDDSGTPVIDRNMMVLILKETEEAREMFKLFKEPLKNAPLIKIKESSLAIREGTPGIIVGKRKGESLMAEPSLNKYWQSEHVTILSVAGKEAYCPNVGVLNLLDKSDQLSIKVYSDLPSRLKYGSGNRDIVIHTYTPSKQSKKLLRRLKRVRH</sequence>
<protein>
    <submittedName>
        <fullName evidence="1">Uncharacterized protein</fullName>
    </submittedName>
</protein>
<evidence type="ECO:0000313" key="1">
    <source>
        <dbReference type="EMBL" id="OEK05087.1"/>
    </source>
</evidence>
<keyword evidence="2" id="KW-1185">Reference proteome</keyword>
<gene>
    <name evidence="1" type="ORF">BFP71_16855</name>
</gene>
<reference evidence="1 2" key="1">
    <citation type="submission" date="2016-08" db="EMBL/GenBank/DDBJ databases">
        <title>Draft genome of Fabibacter sp. strain SK-8.</title>
        <authorList>
            <person name="Wong S.-K."/>
            <person name="Hamasaki K."/>
            <person name="Yoshizawa S."/>
        </authorList>
    </citation>
    <scope>NUCLEOTIDE SEQUENCE [LARGE SCALE GENOMIC DNA]</scope>
    <source>
        <strain evidence="1 2">SK-8</strain>
    </source>
</reference>
<organism evidence="1 2">
    <name type="scientific">Roseivirga misakiensis</name>
    <dbReference type="NCBI Taxonomy" id="1563681"/>
    <lineage>
        <taxon>Bacteria</taxon>
        <taxon>Pseudomonadati</taxon>
        <taxon>Bacteroidota</taxon>
        <taxon>Cytophagia</taxon>
        <taxon>Cytophagales</taxon>
        <taxon>Roseivirgaceae</taxon>
        <taxon>Roseivirga</taxon>
    </lineage>
</organism>
<accession>A0A1E5T197</accession>
<dbReference type="STRING" id="1563681.BFP71_16855"/>
<name>A0A1E5T197_9BACT</name>